<name>A0A8H6XI62_9AGAR</name>
<dbReference type="AlphaFoldDB" id="A0A8H6XI62"/>
<dbReference type="EMBL" id="JACAZH010000028">
    <property type="protein sequence ID" value="KAF7340936.1"/>
    <property type="molecule type" value="Genomic_DNA"/>
</dbReference>
<gene>
    <name evidence="1" type="ORF">MSAN_02078700</name>
</gene>
<accession>A0A8H6XI62</accession>
<evidence type="ECO:0000313" key="2">
    <source>
        <dbReference type="Proteomes" id="UP000623467"/>
    </source>
</evidence>
<dbReference type="Proteomes" id="UP000623467">
    <property type="component" value="Unassembled WGS sequence"/>
</dbReference>
<proteinExistence type="predicted"/>
<sequence length="249" mass="26720">MIYILPRRSVGEPDIQPVVFVACQSTAPAPLDLIQSAPSIVDVNFFNMLSPSPRPLRLVASEYDAPWTMYRGIGTHAELGRVNSLPFPCSGGFTSRALSGLQYARTGAFIRIHAQVICRAAISMLARALRVHSALPLPPPLLVSHTTIALLTAIPTITVAPKSASWSPYTTAYDCTVKQLMDALTVNTPAATPVTPQLAGIFLGTMCEAFGCRAYAEMVESCWRSLECVLSQAVLLMKSALDVGTLEGL</sequence>
<comment type="caution">
    <text evidence="1">The sequence shown here is derived from an EMBL/GenBank/DDBJ whole genome shotgun (WGS) entry which is preliminary data.</text>
</comment>
<keyword evidence="2" id="KW-1185">Reference proteome</keyword>
<organism evidence="1 2">
    <name type="scientific">Mycena sanguinolenta</name>
    <dbReference type="NCBI Taxonomy" id="230812"/>
    <lineage>
        <taxon>Eukaryota</taxon>
        <taxon>Fungi</taxon>
        <taxon>Dikarya</taxon>
        <taxon>Basidiomycota</taxon>
        <taxon>Agaricomycotina</taxon>
        <taxon>Agaricomycetes</taxon>
        <taxon>Agaricomycetidae</taxon>
        <taxon>Agaricales</taxon>
        <taxon>Marasmiineae</taxon>
        <taxon>Mycenaceae</taxon>
        <taxon>Mycena</taxon>
    </lineage>
</organism>
<evidence type="ECO:0000313" key="1">
    <source>
        <dbReference type="EMBL" id="KAF7340936.1"/>
    </source>
</evidence>
<reference evidence="1" key="1">
    <citation type="submission" date="2020-05" db="EMBL/GenBank/DDBJ databases">
        <title>Mycena genomes resolve the evolution of fungal bioluminescence.</title>
        <authorList>
            <person name="Tsai I.J."/>
        </authorList>
    </citation>
    <scope>NUCLEOTIDE SEQUENCE</scope>
    <source>
        <strain evidence="1">160909Yilan</strain>
    </source>
</reference>
<protein>
    <submittedName>
        <fullName evidence="1">Uncharacterized protein</fullName>
    </submittedName>
</protein>